<evidence type="ECO:0000313" key="2">
    <source>
        <dbReference type="EMBL" id="KAK9826345.1"/>
    </source>
</evidence>
<organism evidence="2 3">
    <name type="scientific">Apatococcus lobatus</name>
    <dbReference type="NCBI Taxonomy" id="904363"/>
    <lineage>
        <taxon>Eukaryota</taxon>
        <taxon>Viridiplantae</taxon>
        <taxon>Chlorophyta</taxon>
        <taxon>core chlorophytes</taxon>
        <taxon>Trebouxiophyceae</taxon>
        <taxon>Chlorellales</taxon>
        <taxon>Chlorellaceae</taxon>
        <taxon>Apatococcus</taxon>
    </lineage>
</organism>
<evidence type="ECO:0000256" key="1">
    <source>
        <dbReference type="SAM" id="SignalP"/>
    </source>
</evidence>
<dbReference type="EMBL" id="JALJOS010000021">
    <property type="protein sequence ID" value="KAK9826345.1"/>
    <property type="molecule type" value="Genomic_DNA"/>
</dbReference>
<gene>
    <name evidence="2" type="ORF">WJX74_010955</name>
</gene>
<dbReference type="AlphaFoldDB" id="A0AAW1QY10"/>
<feature type="signal peptide" evidence="1">
    <location>
        <begin position="1"/>
        <end position="17"/>
    </location>
</feature>
<sequence>MLLLLVAFVVSVGWSAADVATHTGKAYFVGQYLPSPVQASCQAVGRLPSGIPAPPRYVAVSPDVYQGGRACGCTIRFKTLGAGSIFPDFVDATVVHVNASQSSGDLGIGLTTGVPDGSQDVVWQFVDASCQQPVTPSPPATPSPPPKDDGACPAAPLFYPFANKNFTANSCSSQQTPGCSPIGWKVSPAQQGSAYAFGPQSVSKGFVFAGTGGLPSDPEDVYNLQADDVLSVNLTNLKPGCLYEFDYQFKRLAEPSASDGMTPPNVWIGIPRGAPILLKSTGQAEDLDGIYYASFFRPRTANVTLNIGAHRFGGTTSILASIQNVGCLGYCE</sequence>
<comment type="caution">
    <text evidence="2">The sequence shown here is derived from an EMBL/GenBank/DDBJ whole genome shotgun (WGS) entry which is preliminary data.</text>
</comment>
<keyword evidence="3" id="KW-1185">Reference proteome</keyword>
<evidence type="ECO:0000313" key="3">
    <source>
        <dbReference type="Proteomes" id="UP001438707"/>
    </source>
</evidence>
<accession>A0AAW1QY10</accession>
<dbReference type="Proteomes" id="UP001438707">
    <property type="component" value="Unassembled WGS sequence"/>
</dbReference>
<name>A0AAW1QY10_9CHLO</name>
<reference evidence="2 3" key="1">
    <citation type="journal article" date="2024" name="Nat. Commun.">
        <title>Phylogenomics reveals the evolutionary origins of lichenization in chlorophyte algae.</title>
        <authorList>
            <person name="Puginier C."/>
            <person name="Libourel C."/>
            <person name="Otte J."/>
            <person name="Skaloud P."/>
            <person name="Haon M."/>
            <person name="Grisel S."/>
            <person name="Petersen M."/>
            <person name="Berrin J.G."/>
            <person name="Delaux P.M."/>
            <person name="Dal Grande F."/>
            <person name="Keller J."/>
        </authorList>
    </citation>
    <scope>NUCLEOTIDE SEQUENCE [LARGE SCALE GENOMIC DNA]</scope>
    <source>
        <strain evidence="2 3">SAG 2145</strain>
    </source>
</reference>
<feature type="chain" id="PRO_5043553520" evidence="1">
    <location>
        <begin position="18"/>
        <end position="332"/>
    </location>
</feature>
<protein>
    <submittedName>
        <fullName evidence="2">Uncharacterized protein</fullName>
    </submittedName>
</protein>
<proteinExistence type="predicted"/>
<keyword evidence="1" id="KW-0732">Signal</keyword>